<evidence type="ECO:0000313" key="2">
    <source>
        <dbReference type="EnsemblMetazoa" id="GAUT017998-PA"/>
    </source>
</evidence>
<dbReference type="PANTHER" id="PTHR10569:SF2">
    <property type="entry name" value="GLYCOGEN DEBRANCHING ENZYME"/>
    <property type="match status" value="1"/>
</dbReference>
<dbReference type="InterPro" id="IPR010401">
    <property type="entry name" value="AGL/Gdb1"/>
</dbReference>
<sequence length="110" mass="12672">MDDEARFIILGFAQCLRHGLIPNLLDNGVRTRDAVWWWLSSIKQYVEQAPQGAKILKDKVSQLQTTHWRRLPQLTNENDAFCRDSCPTQAWSIVSIMEMLYDLHSLGGDV</sequence>
<dbReference type="STRING" id="7395.A0A1A9UWF1"/>
<evidence type="ECO:0000313" key="3">
    <source>
        <dbReference type="Proteomes" id="UP000078200"/>
    </source>
</evidence>
<dbReference type="Pfam" id="PF06202">
    <property type="entry name" value="GDE_C"/>
    <property type="match status" value="1"/>
</dbReference>
<protein>
    <recommendedName>
        <fullName evidence="1">Glycogen debranching enzyme C-terminal domain-containing protein</fullName>
    </recommendedName>
</protein>
<dbReference type="GO" id="GO:0004134">
    <property type="term" value="F:4-alpha-glucanotransferase activity"/>
    <property type="evidence" value="ECO:0007669"/>
    <property type="project" value="InterPro"/>
</dbReference>
<dbReference type="AlphaFoldDB" id="A0A1A9UWF1"/>
<dbReference type="GO" id="GO:0004135">
    <property type="term" value="F:amylo-alpha-1,6-glucosidase activity"/>
    <property type="evidence" value="ECO:0007669"/>
    <property type="project" value="InterPro"/>
</dbReference>
<evidence type="ECO:0000259" key="1">
    <source>
        <dbReference type="Pfam" id="PF06202"/>
    </source>
</evidence>
<dbReference type="Proteomes" id="UP000078200">
    <property type="component" value="Unassembled WGS sequence"/>
</dbReference>
<name>A0A1A9UWF1_GLOAU</name>
<accession>A0A1A9UWF1</accession>
<dbReference type="GO" id="GO:0005980">
    <property type="term" value="P:glycogen catabolic process"/>
    <property type="evidence" value="ECO:0007669"/>
    <property type="project" value="InterPro"/>
</dbReference>
<feature type="domain" description="Glycogen debranching enzyme C-terminal" evidence="1">
    <location>
        <begin position="3"/>
        <end position="63"/>
    </location>
</feature>
<dbReference type="VEuPathDB" id="VectorBase:GAUT017998"/>
<dbReference type="PANTHER" id="PTHR10569">
    <property type="entry name" value="GLYCOGEN DEBRANCHING ENZYME"/>
    <property type="match status" value="1"/>
</dbReference>
<proteinExistence type="predicted"/>
<organism evidence="2 3">
    <name type="scientific">Glossina austeni</name>
    <name type="common">Savannah tsetse fly</name>
    <dbReference type="NCBI Taxonomy" id="7395"/>
    <lineage>
        <taxon>Eukaryota</taxon>
        <taxon>Metazoa</taxon>
        <taxon>Ecdysozoa</taxon>
        <taxon>Arthropoda</taxon>
        <taxon>Hexapoda</taxon>
        <taxon>Insecta</taxon>
        <taxon>Pterygota</taxon>
        <taxon>Neoptera</taxon>
        <taxon>Endopterygota</taxon>
        <taxon>Diptera</taxon>
        <taxon>Brachycera</taxon>
        <taxon>Muscomorpha</taxon>
        <taxon>Hippoboscoidea</taxon>
        <taxon>Glossinidae</taxon>
        <taxon>Glossina</taxon>
    </lineage>
</organism>
<reference evidence="2" key="1">
    <citation type="submission" date="2020-05" db="UniProtKB">
        <authorList>
            <consortium name="EnsemblMetazoa"/>
        </authorList>
    </citation>
    <scope>IDENTIFICATION</scope>
    <source>
        <strain evidence="2">TTRI</strain>
    </source>
</reference>
<dbReference type="InterPro" id="IPR032790">
    <property type="entry name" value="GDE_C"/>
</dbReference>
<keyword evidence="3" id="KW-1185">Reference proteome</keyword>
<dbReference type="EnsemblMetazoa" id="GAUT017998-RA">
    <property type="protein sequence ID" value="GAUT017998-PA"/>
    <property type="gene ID" value="GAUT017998"/>
</dbReference>